<evidence type="ECO:0000259" key="1">
    <source>
        <dbReference type="Pfam" id="PF05424"/>
    </source>
</evidence>
<dbReference type="EMBL" id="KP220324">
    <property type="protein sequence ID" value="AIZ73455.1"/>
    <property type="molecule type" value="Genomic_DNA"/>
</dbReference>
<feature type="non-terminal residue" evidence="2">
    <location>
        <position position="1"/>
    </location>
</feature>
<feature type="domain" description="Duffy-antigen binding" evidence="1">
    <location>
        <begin position="1"/>
        <end position="115"/>
    </location>
</feature>
<reference evidence="2" key="1">
    <citation type="journal article" date="2015" name="Mol. Ecol.">
        <title>Phylogeography of var gene repertoires reveals fine-scale geospatial clustering of Plasmodium falciparum populations in a highly endemic area.</title>
        <authorList>
            <person name="Tessema S.K."/>
            <person name="Monk S.L."/>
            <person name="Schultz M.B."/>
            <person name="Tavul L."/>
            <person name="Reeder J.C."/>
            <person name="Siba P.M."/>
            <person name="Mueller I."/>
            <person name="Barry A.E."/>
        </authorList>
    </citation>
    <scope>NUCLEOTIDE SEQUENCE</scope>
    <source>
        <strain evidence="2">MUG5</strain>
    </source>
</reference>
<dbReference type="GO" id="GO:0016020">
    <property type="term" value="C:membrane"/>
    <property type="evidence" value="ECO:0007669"/>
    <property type="project" value="InterPro"/>
</dbReference>
<protein>
    <submittedName>
        <fullName evidence="2">Var-MDBLa_194 protein</fullName>
    </submittedName>
</protein>
<organism evidence="2">
    <name type="scientific">Plasmodium falciparum</name>
    <name type="common">malaria parasite P. falciparum</name>
    <dbReference type="NCBI Taxonomy" id="5833"/>
    <lineage>
        <taxon>Eukaryota</taxon>
        <taxon>Sar</taxon>
        <taxon>Alveolata</taxon>
        <taxon>Apicomplexa</taxon>
        <taxon>Aconoidasida</taxon>
        <taxon>Haemosporida</taxon>
        <taxon>Plasmodiidae</taxon>
        <taxon>Plasmodium</taxon>
        <taxon>Plasmodium (Laverania)</taxon>
    </lineage>
</organism>
<dbReference type="InterPro" id="IPR008602">
    <property type="entry name" value="Duffy-antigen-binding"/>
</dbReference>
<dbReference type="InterPro" id="IPR042202">
    <property type="entry name" value="Duffy-ag-bd_sf"/>
</dbReference>
<accession>A0A0A7M3H0</accession>
<sequence length="185" mass="20772">ACAPYRRLHLCKKNMEKIPTSTTKHDLLAEVCYAAKFEAQSLIRDHPQYKLTYDDSQICTVLARSFADIGDIIRGRDLYRGGGRGKGKEKLEGKLKDIFAKIYGELNGEAQERYNIINYEKIGGRRIAPQSGKLSRAAHMMVIHIFEQHVVQEGGLMKNANATLMMSLPILIMCRSIFAGSRNGP</sequence>
<name>A0A0A7M3H0_PLAFA</name>
<dbReference type="SUPFAM" id="SSF140924">
    <property type="entry name" value="Duffy binding domain-like"/>
    <property type="match status" value="1"/>
</dbReference>
<proteinExistence type="predicted"/>
<evidence type="ECO:0000313" key="2">
    <source>
        <dbReference type="EMBL" id="AIZ73455.1"/>
    </source>
</evidence>
<dbReference type="Pfam" id="PF05424">
    <property type="entry name" value="Duffy_binding"/>
    <property type="match status" value="1"/>
</dbReference>
<dbReference type="AlphaFoldDB" id="A0A0A7M3H0"/>
<dbReference type="GO" id="GO:0046789">
    <property type="term" value="F:host cell surface receptor binding"/>
    <property type="evidence" value="ECO:0007669"/>
    <property type="project" value="InterPro"/>
</dbReference>
<dbReference type="Gene3D" id="1.20.1310.20">
    <property type="entry name" value="Duffy-antigen binding domain"/>
    <property type="match status" value="1"/>
</dbReference>
<feature type="non-terminal residue" evidence="2">
    <location>
        <position position="185"/>
    </location>
</feature>
<gene>
    <name evidence="2" type="primary">var-MDBLa_194</name>
</gene>